<protein>
    <submittedName>
        <fullName evidence="1">Uncharacterized protein</fullName>
    </submittedName>
</protein>
<comment type="caution">
    <text evidence="1">The sequence shown here is derived from an EMBL/GenBank/DDBJ whole genome shotgun (WGS) entry which is preliminary data.</text>
</comment>
<organism evidence="1 2">
    <name type="scientific">Tepidimonas thermarum</name>
    <dbReference type="NCBI Taxonomy" id="335431"/>
    <lineage>
        <taxon>Bacteria</taxon>
        <taxon>Pseudomonadati</taxon>
        <taxon>Pseudomonadota</taxon>
        <taxon>Betaproteobacteria</taxon>
        <taxon>Burkholderiales</taxon>
        <taxon>Tepidimonas</taxon>
    </lineage>
</organism>
<keyword evidence="2" id="KW-1185">Reference proteome</keyword>
<reference evidence="1 2" key="1">
    <citation type="submission" date="2019-07" db="EMBL/GenBank/DDBJ databases">
        <title>Tepidimonas thermarum AA-1 draft genome.</title>
        <authorList>
            <person name="Da Costa M.S."/>
            <person name="Froufe H.J.C."/>
            <person name="Egas C."/>
            <person name="Albuquerque L."/>
        </authorList>
    </citation>
    <scope>NUCLEOTIDE SEQUENCE [LARGE SCALE GENOMIC DNA]</scope>
    <source>
        <strain evidence="1 2">AA-1</strain>
    </source>
</reference>
<evidence type="ECO:0000313" key="2">
    <source>
        <dbReference type="Proteomes" id="UP000318542"/>
    </source>
</evidence>
<sequence length="33" mass="3502">MGQITSEQLLPMIAAGETLAVEFKGEDCATSFL</sequence>
<gene>
    <name evidence="1" type="ORF">Tther_02006</name>
</gene>
<proteinExistence type="predicted"/>
<dbReference type="EMBL" id="VJOL01000043">
    <property type="protein sequence ID" value="TSE28594.1"/>
    <property type="molecule type" value="Genomic_DNA"/>
</dbReference>
<name>A0A554WYD1_9BURK</name>
<evidence type="ECO:0000313" key="1">
    <source>
        <dbReference type="EMBL" id="TSE28594.1"/>
    </source>
</evidence>
<dbReference type="Proteomes" id="UP000318542">
    <property type="component" value="Unassembled WGS sequence"/>
</dbReference>
<dbReference type="AlphaFoldDB" id="A0A554WYD1"/>
<accession>A0A554WYD1</accession>